<dbReference type="RefSeq" id="XP_073395469.1">
    <property type="nucleotide sequence ID" value="XM_073539368.1"/>
</dbReference>
<dbReference type="Gramene" id="Pp3c15_19740V3.2">
    <property type="protein sequence ID" value="Pp3c15_19740V3.2"/>
    <property type="gene ID" value="Pp3c15_19740"/>
</dbReference>
<keyword evidence="2" id="KW-1185">Reference proteome</keyword>
<dbReference type="Proteomes" id="UP000006727">
    <property type="component" value="Chromosome 15"/>
</dbReference>
<dbReference type="RefSeq" id="XP_073395471.1">
    <property type="nucleotide sequence ID" value="XM_073539370.1"/>
</dbReference>
<proteinExistence type="predicted"/>
<evidence type="ECO:0000313" key="2">
    <source>
        <dbReference type="Proteomes" id="UP000006727"/>
    </source>
</evidence>
<organism evidence="1 2">
    <name type="scientific">Physcomitrium patens</name>
    <name type="common">Spreading-leaved earth moss</name>
    <name type="synonym">Physcomitrella patens</name>
    <dbReference type="NCBI Taxonomy" id="3218"/>
    <lineage>
        <taxon>Eukaryota</taxon>
        <taxon>Viridiplantae</taxon>
        <taxon>Streptophyta</taxon>
        <taxon>Embryophyta</taxon>
        <taxon>Bryophyta</taxon>
        <taxon>Bryophytina</taxon>
        <taxon>Bryopsida</taxon>
        <taxon>Funariidae</taxon>
        <taxon>Funariales</taxon>
        <taxon>Funariaceae</taxon>
        <taxon>Physcomitrium</taxon>
    </lineage>
</organism>
<dbReference type="GeneID" id="112292395"/>
<reference evidence="1" key="3">
    <citation type="submission" date="2020-12" db="UniProtKB">
        <authorList>
            <consortium name="EnsemblPlants"/>
        </authorList>
    </citation>
    <scope>IDENTIFICATION</scope>
</reference>
<dbReference type="InParanoid" id="A0A7I4AZW7"/>
<reference evidence="1 2" key="1">
    <citation type="journal article" date="2008" name="Science">
        <title>The Physcomitrella genome reveals evolutionary insights into the conquest of land by plants.</title>
        <authorList>
            <person name="Rensing S."/>
            <person name="Lang D."/>
            <person name="Zimmer A."/>
            <person name="Terry A."/>
            <person name="Salamov A."/>
            <person name="Shapiro H."/>
            <person name="Nishiyama T."/>
            <person name="Perroud P.-F."/>
            <person name="Lindquist E."/>
            <person name="Kamisugi Y."/>
            <person name="Tanahashi T."/>
            <person name="Sakakibara K."/>
            <person name="Fujita T."/>
            <person name="Oishi K."/>
            <person name="Shin-I T."/>
            <person name="Kuroki Y."/>
            <person name="Toyoda A."/>
            <person name="Suzuki Y."/>
            <person name="Hashimoto A."/>
            <person name="Yamaguchi K."/>
            <person name="Sugano A."/>
            <person name="Kohara Y."/>
            <person name="Fujiyama A."/>
            <person name="Anterola A."/>
            <person name="Aoki S."/>
            <person name="Ashton N."/>
            <person name="Barbazuk W.B."/>
            <person name="Barker E."/>
            <person name="Bennetzen J."/>
            <person name="Bezanilla M."/>
            <person name="Blankenship R."/>
            <person name="Cho S.H."/>
            <person name="Dutcher S."/>
            <person name="Estelle M."/>
            <person name="Fawcett J.A."/>
            <person name="Gundlach H."/>
            <person name="Hanada K."/>
            <person name="Heyl A."/>
            <person name="Hicks K.A."/>
            <person name="Hugh J."/>
            <person name="Lohr M."/>
            <person name="Mayer K."/>
            <person name="Melkozernov A."/>
            <person name="Murata T."/>
            <person name="Nelson D."/>
            <person name="Pils B."/>
            <person name="Prigge M."/>
            <person name="Reiss B."/>
            <person name="Renner T."/>
            <person name="Rombauts S."/>
            <person name="Rushton P."/>
            <person name="Sanderfoot A."/>
            <person name="Schween G."/>
            <person name="Shiu S.-H."/>
            <person name="Stueber K."/>
            <person name="Theodoulou F.L."/>
            <person name="Tu H."/>
            <person name="Van de Peer Y."/>
            <person name="Verrier P.J."/>
            <person name="Waters E."/>
            <person name="Wood A."/>
            <person name="Yang L."/>
            <person name="Cove D."/>
            <person name="Cuming A."/>
            <person name="Hasebe M."/>
            <person name="Lucas S."/>
            <person name="Mishler D.B."/>
            <person name="Reski R."/>
            <person name="Grigoriev I."/>
            <person name="Quatrano R.S."/>
            <person name="Boore J.L."/>
        </authorList>
    </citation>
    <scope>NUCLEOTIDE SEQUENCE [LARGE SCALE GENOMIC DNA]</scope>
    <source>
        <strain evidence="1 2">cv. Gransden 2004</strain>
    </source>
</reference>
<evidence type="ECO:0000313" key="1">
    <source>
        <dbReference type="EnsemblPlants" id="Pp3c15_19740V3.2"/>
    </source>
</evidence>
<dbReference type="EMBL" id="ABEU02000015">
    <property type="status" value="NOT_ANNOTATED_CDS"/>
    <property type="molecule type" value="Genomic_DNA"/>
</dbReference>
<dbReference type="Gene3D" id="2.40.70.10">
    <property type="entry name" value="Acid Proteases"/>
    <property type="match status" value="1"/>
</dbReference>
<dbReference type="InterPro" id="IPR021109">
    <property type="entry name" value="Peptidase_aspartic_dom_sf"/>
</dbReference>
<dbReference type="RefSeq" id="XP_073395470.1">
    <property type="nucleotide sequence ID" value="XM_073539369.1"/>
</dbReference>
<dbReference type="AlphaFoldDB" id="A0A7I4AZW7"/>
<sequence>MALTYHLQYVDVELVFGCGYEQRGCAYEFGPGKVDTLPSDGIMGLSRKEAAIPAQLHAECRMVLLNAIRHLHSPCYWPLFFALS</sequence>
<dbReference type="RefSeq" id="XP_073395472.1">
    <property type="nucleotide sequence ID" value="XM_073539371.1"/>
</dbReference>
<protein>
    <submittedName>
        <fullName evidence="1">Uncharacterized protein</fullName>
    </submittedName>
</protein>
<accession>A0A7I4AZW7</accession>
<reference evidence="1 2" key="2">
    <citation type="journal article" date="2018" name="Plant J.">
        <title>The Physcomitrella patens chromosome-scale assembly reveals moss genome structure and evolution.</title>
        <authorList>
            <person name="Lang D."/>
            <person name="Ullrich K.K."/>
            <person name="Murat F."/>
            <person name="Fuchs J."/>
            <person name="Jenkins J."/>
            <person name="Haas F.B."/>
            <person name="Piednoel M."/>
            <person name="Gundlach H."/>
            <person name="Van Bel M."/>
            <person name="Meyberg R."/>
            <person name="Vives C."/>
            <person name="Morata J."/>
            <person name="Symeonidi A."/>
            <person name="Hiss M."/>
            <person name="Muchero W."/>
            <person name="Kamisugi Y."/>
            <person name="Saleh O."/>
            <person name="Blanc G."/>
            <person name="Decker E.L."/>
            <person name="van Gessel N."/>
            <person name="Grimwood J."/>
            <person name="Hayes R.D."/>
            <person name="Graham S.W."/>
            <person name="Gunter L.E."/>
            <person name="McDaniel S.F."/>
            <person name="Hoernstein S.N.W."/>
            <person name="Larsson A."/>
            <person name="Li F.W."/>
            <person name="Perroud P.F."/>
            <person name="Phillips J."/>
            <person name="Ranjan P."/>
            <person name="Rokshar D.S."/>
            <person name="Rothfels C.J."/>
            <person name="Schneider L."/>
            <person name="Shu S."/>
            <person name="Stevenson D.W."/>
            <person name="Thummler F."/>
            <person name="Tillich M."/>
            <person name="Villarreal Aguilar J.C."/>
            <person name="Widiez T."/>
            <person name="Wong G.K."/>
            <person name="Wymore A."/>
            <person name="Zhang Y."/>
            <person name="Zimmer A.D."/>
            <person name="Quatrano R.S."/>
            <person name="Mayer K.F.X."/>
            <person name="Goodstein D."/>
            <person name="Casacuberta J.M."/>
            <person name="Vandepoele K."/>
            <person name="Reski R."/>
            <person name="Cuming A.C."/>
            <person name="Tuskan G.A."/>
            <person name="Maumus F."/>
            <person name="Salse J."/>
            <person name="Schmutz J."/>
            <person name="Rensing S.A."/>
        </authorList>
    </citation>
    <scope>NUCLEOTIDE SEQUENCE [LARGE SCALE GENOMIC DNA]</scope>
    <source>
        <strain evidence="1 2">cv. Gransden 2004</strain>
    </source>
</reference>
<name>A0A7I4AZW7_PHYPA</name>
<dbReference type="EnsemblPlants" id="Pp3c15_19740V3.2">
    <property type="protein sequence ID" value="Pp3c15_19740V3.2"/>
    <property type="gene ID" value="Pp3c15_19740"/>
</dbReference>